<dbReference type="GO" id="GO:0000064">
    <property type="term" value="F:L-ornithine transmembrane transporter activity"/>
    <property type="evidence" value="ECO:0007669"/>
    <property type="project" value="TreeGrafter"/>
</dbReference>
<sequence>MVEPNILDTQGGLMIDTSQKGGIMIDTSQKGGLMVTIKECASGTVSGIVQVLVGQPLNTVKVRLQTQPILIPGQPPLYSNMLDCIQKTSKEGFSAFYKGTTIPLVGMGACVSIQFAGLENMKRFFNEINERNGNKTSVLTNSQLFLSGAAAGIANSVISGPIEHIRTRLQVQITPTPSNSSAKKSMLYSGPIDCIKQIYSSYGIRGIYKGQMITMVREFQGFGTYFFLYEFLKRMDGKGREIESWKAYLFGALAGYGMWLVIYPIDLLKSKLQMDGFTPQTRKYKNALDCFALTYRYEGLRGFFKGFGTVMLRAGPVNASTFMAYELAMKSFDKL</sequence>
<proteinExistence type="inferred from homology"/>
<dbReference type="InterPro" id="IPR023395">
    <property type="entry name" value="MCP_dom_sf"/>
</dbReference>
<evidence type="ECO:0000256" key="2">
    <source>
        <dbReference type="ARBA" id="ARBA00006375"/>
    </source>
</evidence>
<evidence type="ECO:0000313" key="11">
    <source>
        <dbReference type="EMBL" id="KAF0473767.1"/>
    </source>
</evidence>
<dbReference type="Pfam" id="PF00153">
    <property type="entry name" value="Mito_carr"/>
    <property type="match status" value="3"/>
</dbReference>
<keyword evidence="12" id="KW-1185">Reference proteome</keyword>
<evidence type="ECO:0000256" key="1">
    <source>
        <dbReference type="ARBA" id="ARBA00004225"/>
    </source>
</evidence>
<evidence type="ECO:0000313" key="12">
    <source>
        <dbReference type="Proteomes" id="UP000439903"/>
    </source>
</evidence>
<evidence type="ECO:0000256" key="5">
    <source>
        <dbReference type="ARBA" id="ARBA00022737"/>
    </source>
</evidence>
<evidence type="ECO:0000256" key="3">
    <source>
        <dbReference type="ARBA" id="ARBA00022448"/>
    </source>
</evidence>
<dbReference type="AlphaFoldDB" id="A0A8H3XJH9"/>
<accession>A0A8H3XJH9</accession>
<dbReference type="PROSITE" id="PS50920">
    <property type="entry name" value="SOLCAR"/>
    <property type="match status" value="3"/>
</dbReference>
<evidence type="ECO:0000256" key="4">
    <source>
        <dbReference type="ARBA" id="ARBA00022692"/>
    </source>
</evidence>
<comment type="subcellular location">
    <subcellularLocation>
        <location evidence="1">Mitochondrion membrane</location>
        <topology evidence="1">Multi-pass membrane protein</topology>
    </subcellularLocation>
</comment>
<reference evidence="11 12" key="1">
    <citation type="journal article" date="2019" name="Environ. Microbiol.">
        <title>At the nexus of three kingdoms: the genome of the mycorrhizal fungus Gigaspora margarita provides insights into plant, endobacterial and fungal interactions.</title>
        <authorList>
            <person name="Venice F."/>
            <person name="Ghignone S."/>
            <person name="Salvioli di Fossalunga A."/>
            <person name="Amselem J."/>
            <person name="Novero M."/>
            <person name="Xianan X."/>
            <person name="Sedzielewska Toro K."/>
            <person name="Morin E."/>
            <person name="Lipzen A."/>
            <person name="Grigoriev I.V."/>
            <person name="Henrissat B."/>
            <person name="Martin F.M."/>
            <person name="Bonfante P."/>
        </authorList>
    </citation>
    <scope>NUCLEOTIDE SEQUENCE [LARGE SCALE GENOMIC DNA]</scope>
    <source>
        <strain evidence="11 12">BEG34</strain>
    </source>
</reference>
<dbReference type="EMBL" id="WTPW01000862">
    <property type="protein sequence ID" value="KAF0473767.1"/>
    <property type="molecule type" value="Genomic_DNA"/>
</dbReference>
<organism evidence="11 12">
    <name type="scientific">Gigaspora margarita</name>
    <dbReference type="NCBI Taxonomy" id="4874"/>
    <lineage>
        <taxon>Eukaryota</taxon>
        <taxon>Fungi</taxon>
        <taxon>Fungi incertae sedis</taxon>
        <taxon>Mucoromycota</taxon>
        <taxon>Glomeromycotina</taxon>
        <taxon>Glomeromycetes</taxon>
        <taxon>Diversisporales</taxon>
        <taxon>Gigasporaceae</taxon>
        <taxon>Gigaspora</taxon>
    </lineage>
</organism>
<feature type="repeat" description="Solcar" evidence="9">
    <location>
        <begin position="34"/>
        <end position="124"/>
    </location>
</feature>
<dbReference type="InterPro" id="IPR018108">
    <property type="entry name" value="MCP_transmembrane"/>
</dbReference>
<keyword evidence="7" id="KW-0496">Mitochondrion</keyword>
<keyword evidence="8 9" id="KW-0472">Membrane</keyword>
<dbReference type="SUPFAM" id="SSF103506">
    <property type="entry name" value="Mitochondrial carrier"/>
    <property type="match status" value="1"/>
</dbReference>
<evidence type="ECO:0000256" key="6">
    <source>
        <dbReference type="ARBA" id="ARBA00022989"/>
    </source>
</evidence>
<keyword evidence="6" id="KW-1133">Transmembrane helix</keyword>
<name>A0A8H3XJH9_GIGMA</name>
<keyword evidence="4 9" id="KW-0812">Transmembrane</keyword>
<feature type="repeat" description="Solcar" evidence="9">
    <location>
        <begin position="242"/>
        <end position="331"/>
    </location>
</feature>
<evidence type="ECO:0000256" key="10">
    <source>
        <dbReference type="RuleBase" id="RU000488"/>
    </source>
</evidence>
<dbReference type="PRINTS" id="PR00926">
    <property type="entry name" value="MITOCARRIER"/>
</dbReference>
<dbReference type="Proteomes" id="UP000439903">
    <property type="component" value="Unassembled WGS sequence"/>
</dbReference>
<dbReference type="OrthoDB" id="409586at2759"/>
<feature type="repeat" description="Solcar" evidence="9">
    <location>
        <begin position="142"/>
        <end position="235"/>
    </location>
</feature>
<dbReference type="PANTHER" id="PTHR45624">
    <property type="entry name" value="MITOCHONDRIAL BASIC AMINO ACIDS TRANSPORTER-RELATED"/>
    <property type="match status" value="1"/>
</dbReference>
<keyword evidence="5" id="KW-0677">Repeat</keyword>
<comment type="caution">
    <text evidence="11">The sequence shown here is derived from an EMBL/GenBank/DDBJ whole genome shotgun (WGS) entry which is preliminary data.</text>
</comment>
<evidence type="ECO:0000256" key="7">
    <source>
        <dbReference type="ARBA" id="ARBA00023128"/>
    </source>
</evidence>
<dbReference type="GO" id="GO:0031966">
    <property type="term" value="C:mitochondrial membrane"/>
    <property type="evidence" value="ECO:0007669"/>
    <property type="project" value="UniProtKB-SubCell"/>
</dbReference>
<gene>
    <name evidence="11" type="ORF">F8M41_024840</name>
</gene>
<evidence type="ECO:0000256" key="9">
    <source>
        <dbReference type="PROSITE-ProRule" id="PRU00282"/>
    </source>
</evidence>
<dbReference type="PANTHER" id="PTHR45624:SF12">
    <property type="entry name" value="MITOCHONDRIAL ORNITHINE TRANSPORTER 1"/>
    <property type="match status" value="1"/>
</dbReference>
<dbReference type="InterPro" id="IPR002067">
    <property type="entry name" value="MCP"/>
</dbReference>
<dbReference type="InterPro" id="IPR050567">
    <property type="entry name" value="Mitochondrial_Carrier"/>
</dbReference>
<evidence type="ECO:0000256" key="8">
    <source>
        <dbReference type="ARBA" id="ARBA00023136"/>
    </source>
</evidence>
<dbReference type="Gene3D" id="1.50.40.10">
    <property type="entry name" value="Mitochondrial carrier domain"/>
    <property type="match status" value="1"/>
</dbReference>
<protein>
    <submittedName>
        <fullName evidence="11">Mitochondrial carrier</fullName>
    </submittedName>
</protein>
<comment type="similarity">
    <text evidence="2 10">Belongs to the mitochondrial carrier (TC 2.A.29) family.</text>
</comment>
<dbReference type="GO" id="GO:1990575">
    <property type="term" value="P:mitochondrial L-ornithine transmembrane transport"/>
    <property type="evidence" value="ECO:0007669"/>
    <property type="project" value="TreeGrafter"/>
</dbReference>
<keyword evidence="3 10" id="KW-0813">Transport</keyword>